<dbReference type="AlphaFoldDB" id="A0AAD8STL6"/>
<dbReference type="GO" id="GO:0003676">
    <property type="term" value="F:nucleic acid binding"/>
    <property type="evidence" value="ECO:0007669"/>
    <property type="project" value="InterPro"/>
</dbReference>
<evidence type="ECO:0000259" key="2">
    <source>
        <dbReference type="PROSITE" id="PS50158"/>
    </source>
</evidence>
<dbReference type="EMBL" id="JAUUTY010000003">
    <property type="protein sequence ID" value="KAK1664213.1"/>
    <property type="molecule type" value="Genomic_DNA"/>
</dbReference>
<dbReference type="Pfam" id="PF00098">
    <property type="entry name" value="zf-CCHC"/>
    <property type="match status" value="1"/>
</dbReference>
<keyword evidence="1" id="KW-0479">Metal-binding</keyword>
<reference evidence="3" key="1">
    <citation type="submission" date="2023-07" db="EMBL/GenBank/DDBJ databases">
        <title>A chromosome-level genome assembly of Lolium multiflorum.</title>
        <authorList>
            <person name="Chen Y."/>
            <person name="Copetti D."/>
            <person name="Kolliker R."/>
            <person name="Studer B."/>
        </authorList>
    </citation>
    <scope>NUCLEOTIDE SEQUENCE</scope>
    <source>
        <strain evidence="3">02402/16</strain>
        <tissue evidence="3">Leaf</tissue>
    </source>
</reference>
<evidence type="ECO:0000256" key="1">
    <source>
        <dbReference type="PROSITE-ProRule" id="PRU00047"/>
    </source>
</evidence>
<gene>
    <name evidence="3" type="ORF">QYE76_052372</name>
</gene>
<comment type="caution">
    <text evidence="3">The sequence shown here is derived from an EMBL/GenBank/DDBJ whole genome shotgun (WGS) entry which is preliminary data.</text>
</comment>
<evidence type="ECO:0000313" key="3">
    <source>
        <dbReference type="EMBL" id="KAK1664213.1"/>
    </source>
</evidence>
<organism evidence="3 4">
    <name type="scientific">Lolium multiflorum</name>
    <name type="common">Italian ryegrass</name>
    <name type="synonym">Lolium perenne subsp. multiflorum</name>
    <dbReference type="NCBI Taxonomy" id="4521"/>
    <lineage>
        <taxon>Eukaryota</taxon>
        <taxon>Viridiplantae</taxon>
        <taxon>Streptophyta</taxon>
        <taxon>Embryophyta</taxon>
        <taxon>Tracheophyta</taxon>
        <taxon>Spermatophyta</taxon>
        <taxon>Magnoliopsida</taxon>
        <taxon>Liliopsida</taxon>
        <taxon>Poales</taxon>
        <taxon>Poaceae</taxon>
        <taxon>BOP clade</taxon>
        <taxon>Pooideae</taxon>
        <taxon>Poodae</taxon>
        <taxon>Poeae</taxon>
        <taxon>Poeae Chloroplast Group 2 (Poeae type)</taxon>
        <taxon>Loliodinae</taxon>
        <taxon>Loliinae</taxon>
        <taxon>Lolium</taxon>
    </lineage>
</organism>
<dbReference type="Proteomes" id="UP001231189">
    <property type="component" value="Unassembled WGS sequence"/>
</dbReference>
<evidence type="ECO:0000313" key="4">
    <source>
        <dbReference type="Proteomes" id="UP001231189"/>
    </source>
</evidence>
<dbReference type="Gene3D" id="4.10.60.10">
    <property type="entry name" value="Zinc finger, CCHC-type"/>
    <property type="match status" value="1"/>
</dbReference>
<keyword evidence="1" id="KW-0863">Zinc-finger</keyword>
<protein>
    <recommendedName>
        <fullName evidence="2">CCHC-type domain-containing protein</fullName>
    </recommendedName>
</protein>
<proteinExistence type="predicted"/>
<keyword evidence="4" id="KW-1185">Reference proteome</keyword>
<name>A0AAD8STL6_LOLMU</name>
<feature type="domain" description="CCHC-type" evidence="2">
    <location>
        <begin position="154"/>
        <end position="168"/>
    </location>
</feature>
<accession>A0AAD8STL6</accession>
<dbReference type="GO" id="GO:0008270">
    <property type="term" value="F:zinc ion binding"/>
    <property type="evidence" value="ECO:0007669"/>
    <property type="project" value="UniProtKB-KW"/>
</dbReference>
<dbReference type="PROSITE" id="PS50158">
    <property type="entry name" value="ZF_CCHC"/>
    <property type="match status" value="1"/>
</dbReference>
<keyword evidence="1" id="KW-0862">Zinc</keyword>
<sequence length="573" mass="63254">MYRRLKALAISFRDLGATYVDNDWIKRKYINALLPFELVDLRILKNKHNFEQMTSNDVMQEMDAFKVESKIVVDSHARAIGMKISENLALKAHVCVDDDKDLMETKYEGHSEELKRDLHGHIALLTKSFWRYPSKCKLKGNQRGDAKGPRVRTCYNCGNQDHFIAECPYENREDYGGNLILKEKSKVPRKKPFVKKSGYDITKKPSKYVLISREEYSSGEEEDDKDDSRSEVAAIAITSTPSSSLFESPNEDSSNNARCMMVKTSHVLTSGDEGDVHEDTLSEKATSASTPMTSLFESPNEYPSFNLNKCLMAKTSEARVLLAVAKEWRATQSLTPVRPPPPSPRRRRRAGRCRRRWLFLSRRRSSPGGAGGQAAADFTLGGGAAWRLAAEAAGVARCGSVGSRRRRSGGALRCSGGGRVPLAQIRALLGPSGLGRAWVLSLASSPGADVVAAVVLRCRQGGAWRRALRLRRCRQGGPARDRPRSCCLGPWVPGLRRCPSAGEGAVLDGGAASLRVCWSSCLRSSAFVLEPRVGVGRRPLYVAFRLRPRYSSAVLRLLQAVQHGGGSRLKMSV</sequence>
<dbReference type="InterPro" id="IPR001878">
    <property type="entry name" value="Znf_CCHC"/>
</dbReference>
<dbReference type="SMART" id="SM00343">
    <property type="entry name" value="ZnF_C2HC"/>
    <property type="match status" value="1"/>
</dbReference>